<gene>
    <name evidence="2" type="ORF">MTP16_14900</name>
</gene>
<keyword evidence="1" id="KW-0812">Transmembrane</keyword>
<dbReference type="Proteomes" id="UP000831390">
    <property type="component" value="Chromosome"/>
</dbReference>
<feature type="transmembrane region" description="Helical" evidence="1">
    <location>
        <begin position="32"/>
        <end position="51"/>
    </location>
</feature>
<evidence type="ECO:0008006" key="4">
    <source>
        <dbReference type="Google" id="ProtNLM"/>
    </source>
</evidence>
<dbReference type="RefSeq" id="WP_243510991.1">
    <property type="nucleotide sequence ID" value="NZ_CP094534.1"/>
</dbReference>
<feature type="transmembrane region" description="Helical" evidence="1">
    <location>
        <begin position="63"/>
        <end position="84"/>
    </location>
</feature>
<name>A0ABY4B223_9BACT</name>
<evidence type="ECO:0000256" key="1">
    <source>
        <dbReference type="SAM" id="Phobius"/>
    </source>
</evidence>
<keyword evidence="1" id="KW-1133">Transmembrane helix</keyword>
<dbReference type="EMBL" id="CP094534">
    <property type="protein sequence ID" value="UOE32417.1"/>
    <property type="molecule type" value="Genomic_DNA"/>
</dbReference>
<keyword evidence="3" id="KW-1185">Reference proteome</keyword>
<feature type="transmembrane region" description="Helical" evidence="1">
    <location>
        <begin position="90"/>
        <end position="114"/>
    </location>
</feature>
<organism evidence="2 3">
    <name type="scientific">Hymenobacter monticola</name>
    <dbReference type="NCBI Taxonomy" id="1705399"/>
    <lineage>
        <taxon>Bacteria</taxon>
        <taxon>Pseudomonadati</taxon>
        <taxon>Bacteroidota</taxon>
        <taxon>Cytophagia</taxon>
        <taxon>Cytophagales</taxon>
        <taxon>Hymenobacteraceae</taxon>
        <taxon>Hymenobacter</taxon>
    </lineage>
</organism>
<proteinExistence type="predicted"/>
<protein>
    <recommendedName>
        <fullName evidence="4">DUF4870 domain-containing protein</fullName>
    </recommendedName>
</protein>
<evidence type="ECO:0000313" key="2">
    <source>
        <dbReference type="EMBL" id="UOE32417.1"/>
    </source>
</evidence>
<reference evidence="2 3" key="1">
    <citation type="submission" date="2022-03" db="EMBL/GenBank/DDBJ databases">
        <title>Hymenobactersp. isolated from the air.</title>
        <authorList>
            <person name="Won M."/>
            <person name="Kwon S.-W."/>
        </authorList>
    </citation>
    <scope>NUCLEOTIDE SEQUENCE [LARGE SCALE GENOMIC DNA]</scope>
    <source>
        <strain evidence="2 3">KACC 22596</strain>
    </source>
</reference>
<evidence type="ECO:0000313" key="3">
    <source>
        <dbReference type="Proteomes" id="UP000831390"/>
    </source>
</evidence>
<sequence length="123" mass="13800">MKYNLTNETYTSDMMSSFPAAPRMTVMDMLGASLYITFFPLLIDFCLVSWIQKTLTKNSKSNVPAFLLLGIVLHLPIILFWIFMNSQGAIILNTASKIGLLASMPFAGFFWMIVNLKPIPKAV</sequence>
<accession>A0ABY4B223</accession>
<keyword evidence="1" id="KW-0472">Membrane</keyword>